<evidence type="ECO:0000259" key="1">
    <source>
        <dbReference type="Pfam" id="PF12728"/>
    </source>
</evidence>
<sequence length="86" mass="9833">MSEGRSILLSPANREFTTVEAAHFLNVSRPFVIKEIEAGRLGHRMVGTHRRIAFDDLLAYRRDMRGKQMAALERMADNARDLGLDY</sequence>
<reference evidence="2 3" key="2">
    <citation type="journal article" date="2017" name="Front. Microbiol.">
        <title>Genomics Reveals a Unique Clone of Burkholderia cenocepacia Harboring an Actively Excising Novel Genomic Island.</title>
        <authorList>
            <person name="Patil P.P."/>
            <person name="Mali S."/>
            <person name="Midha S."/>
            <person name="Gautam V."/>
            <person name="Dash L."/>
            <person name="Kumar S."/>
            <person name="Shastri J."/>
            <person name="Singhal L."/>
            <person name="Patil P.B."/>
        </authorList>
    </citation>
    <scope>NUCLEOTIDE SEQUENCE [LARGE SCALE GENOMIC DNA]</scope>
    <source>
        <strain evidence="2 3">BC-19</strain>
    </source>
</reference>
<proteinExistence type="predicted"/>
<comment type="caution">
    <text evidence="2">The sequence shown here is derived from an EMBL/GenBank/DDBJ whole genome shotgun (WGS) entry which is preliminary data.</text>
</comment>
<name>A0ABD4UHD6_9BURK</name>
<dbReference type="EMBL" id="JYMX02000018">
    <property type="protein sequence ID" value="MCW3713886.1"/>
    <property type="molecule type" value="Genomic_DNA"/>
</dbReference>
<dbReference type="RefSeq" id="WP_230391249.1">
    <property type="nucleotide sequence ID" value="NZ_CP015033.1"/>
</dbReference>
<evidence type="ECO:0000313" key="2">
    <source>
        <dbReference type="EMBL" id="MCW3713886.1"/>
    </source>
</evidence>
<feature type="domain" description="Helix-turn-helix" evidence="1">
    <location>
        <begin position="16"/>
        <end position="62"/>
    </location>
</feature>
<dbReference type="AlphaFoldDB" id="A0ABD4UHD6"/>
<dbReference type="NCBIfam" id="TIGR01764">
    <property type="entry name" value="excise"/>
    <property type="match status" value="1"/>
</dbReference>
<keyword evidence="2" id="KW-0238">DNA-binding</keyword>
<reference evidence="2 3" key="1">
    <citation type="journal article" date="2017" name="Front. Microbiol.">
        <title>Genomics reveals a unique clone of Burkholderia cenocepacia harbouring an actively excising novel genomic island.</title>
        <authorList>
            <person name="Patil P."/>
            <person name="Mali S."/>
            <person name="Midha S."/>
            <person name="Gautam V."/>
            <person name="Dash L."/>
            <person name="Kumar S."/>
            <person name="Shastri J."/>
            <person name="Singhal L."/>
            <person name="Patil P.B."/>
        </authorList>
    </citation>
    <scope>NUCLEOTIDE SEQUENCE [LARGE SCALE GENOMIC DNA]</scope>
    <source>
        <strain evidence="2 3">BC-19</strain>
    </source>
</reference>
<dbReference type="InterPro" id="IPR010093">
    <property type="entry name" value="SinI_DNA-bd"/>
</dbReference>
<protein>
    <submittedName>
        <fullName evidence="2">Excisionase family DNA-binding protein</fullName>
    </submittedName>
</protein>
<dbReference type="InterPro" id="IPR041657">
    <property type="entry name" value="HTH_17"/>
</dbReference>
<organism evidence="2 3">
    <name type="scientific">Burkholderia cenocepacia</name>
    <dbReference type="NCBI Taxonomy" id="95486"/>
    <lineage>
        <taxon>Bacteria</taxon>
        <taxon>Pseudomonadati</taxon>
        <taxon>Pseudomonadota</taxon>
        <taxon>Betaproteobacteria</taxon>
        <taxon>Burkholderiales</taxon>
        <taxon>Burkholderiaceae</taxon>
        <taxon>Burkholderia</taxon>
        <taxon>Burkholderia cepacia complex</taxon>
    </lineage>
</organism>
<dbReference type="Pfam" id="PF12728">
    <property type="entry name" value="HTH_17"/>
    <property type="match status" value="1"/>
</dbReference>
<dbReference type="GO" id="GO:0003677">
    <property type="term" value="F:DNA binding"/>
    <property type="evidence" value="ECO:0007669"/>
    <property type="project" value="UniProtKB-KW"/>
</dbReference>
<gene>
    <name evidence="2" type="ORF">UE95_021575</name>
</gene>
<accession>A0ABD4UHD6</accession>
<evidence type="ECO:0000313" key="3">
    <source>
        <dbReference type="Proteomes" id="UP000191686"/>
    </source>
</evidence>
<dbReference type="Proteomes" id="UP000191686">
    <property type="component" value="Unassembled WGS sequence"/>
</dbReference>